<keyword evidence="2" id="KW-1185">Reference proteome</keyword>
<accession>A0A679IMZ1</accession>
<gene>
    <name evidence="1" type="ORF">EsVE80_21590</name>
</gene>
<proteinExistence type="predicted"/>
<evidence type="ECO:0000313" key="2">
    <source>
        <dbReference type="Proteomes" id="UP000502998"/>
    </source>
</evidence>
<sequence length="167" mass="19190">MEILGMKEQKIKILDTPLGNKISISADFELPEKLNMEILIAIKLVELEMEFQGINIEKIKGTNLIILSSGIIELKMSSIGNYIRFSVIDYSKLINISNEIARIAVIIEELVHNFLNYSDEEKIKLIDIKILKRLDQNVEIEDIFDMSTIQDSEKISYLVLTPENFDK</sequence>
<evidence type="ECO:0000313" key="1">
    <source>
        <dbReference type="EMBL" id="BCA86636.1"/>
    </source>
</evidence>
<dbReference type="EMBL" id="AP022822">
    <property type="protein sequence ID" value="BCA86636.1"/>
    <property type="molecule type" value="Genomic_DNA"/>
</dbReference>
<protein>
    <submittedName>
        <fullName evidence="1">Uncharacterized protein</fullName>
    </submittedName>
</protein>
<reference evidence="1 2" key="1">
    <citation type="submission" date="2020-02" db="EMBL/GenBank/DDBJ databases">
        <title>Characterization of vanA genotype vancomycin-resistant Enterococcus saigonensis VE80.</title>
        <authorList>
            <person name="Harada T."/>
            <person name="Motooka D."/>
            <person name="Nakamura S."/>
            <person name="Yamamoto Y."/>
            <person name="Kawahara R."/>
            <person name="Kawatsu K."/>
        </authorList>
    </citation>
    <scope>NUCLEOTIDE SEQUENCE [LARGE SCALE GENOMIC DNA]</scope>
    <source>
        <strain evidence="1 2">VE80</strain>
    </source>
</reference>
<organism evidence="1 2">
    <name type="scientific">Enterococcus saigonensis</name>
    <dbReference type="NCBI Taxonomy" id="1805431"/>
    <lineage>
        <taxon>Bacteria</taxon>
        <taxon>Bacillati</taxon>
        <taxon>Bacillota</taxon>
        <taxon>Bacilli</taxon>
        <taxon>Lactobacillales</taxon>
        <taxon>Enterococcaceae</taxon>
        <taxon>Enterococcus</taxon>
    </lineage>
</organism>
<dbReference type="Proteomes" id="UP000502998">
    <property type="component" value="Chromosome"/>
</dbReference>
<dbReference type="KEGG" id="esg:EsVE80_21590"/>
<dbReference type="AlphaFoldDB" id="A0A679IMZ1"/>
<name>A0A679IMZ1_9ENTE</name>